<comment type="caution">
    <text evidence="2">The sequence shown here is derived from an EMBL/GenBank/DDBJ whole genome shotgun (WGS) entry which is preliminary data.</text>
</comment>
<dbReference type="EMBL" id="BAABHJ010000019">
    <property type="protein sequence ID" value="GAA4611987.1"/>
    <property type="molecule type" value="Genomic_DNA"/>
</dbReference>
<dbReference type="Gene3D" id="2.30.30.440">
    <property type="entry name" value="Domain of unknown function DUF1918"/>
    <property type="match status" value="1"/>
</dbReference>
<accession>A0ABP8TSU8</accession>
<feature type="domain" description="DUF1918" evidence="1">
    <location>
        <begin position="1"/>
        <end position="57"/>
    </location>
</feature>
<evidence type="ECO:0000313" key="3">
    <source>
        <dbReference type="Proteomes" id="UP001500212"/>
    </source>
</evidence>
<dbReference type="InterPro" id="IPR015035">
    <property type="entry name" value="DUF1918"/>
</dbReference>
<dbReference type="Pfam" id="PF08940">
    <property type="entry name" value="DUF1918"/>
    <property type="match status" value="1"/>
</dbReference>
<dbReference type="SUPFAM" id="SSF50118">
    <property type="entry name" value="Cell growth inhibitor/plasmid maintenance toxic component"/>
    <property type="match status" value="1"/>
</dbReference>
<evidence type="ECO:0000313" key="2">
    <source>
        <dbReference type="EMBL" id="GAA4611987.1"/>
    </source>
</evidence>
<name>A0ABP8TSU8_9ACTN</name>
<dbReference type="RefSeq" id="WP_345359390.1">
    <property type="nucleotide sequence ID" value="NZ_BAABHJ010000019.1"/>
</dbReference>
<reference evidence="3" key="1">
    <citation type="journal article" date="2019" name="Int. J. Syst. Evol. Microbiol.">
        <title>The Global Catalogue of Microorganisms (GCM) 10K type strain sequencing project: providing services to taxonomists for standard genome sequencing and annotation.</title>
        <authorList>
            <consortium name="The Broad Institute Genomics Platform"/>
            <consortium name="The Broad Institute Genome Sequencing Center for Infectious Disease"/>
            <person name="Wu L."/>
            <person name="Ma J."/>
        </authorList>
    </citation>
    <scope>NUCLEOTIDE SEQUENCE [LARGE SCALE GENOMIC DNA]</scope>
    <source>
        <strain evidence="3">JCM 17938</strain>
    </source>
</reference>
<gene>
    <name evidence="2" type="ORF">GCM10023195_51090</name>
</gene>
<sequence>MHAVAGDALRVEGRHVGDEVREGIIVEVHGKNGAPPYLVRWRDGHESVFFPSGDTLVEHLPTNEKAR</sequence>
<organism evidence="2 3">
    <name type="scientific">Actinoallomurus liliacearum</name>
    <dbReference type="NCBI Taxonomy" id="1080073"/>
    <lineage>
        <taxon>Bacteria</taxon>
        <taxon>Bacillati</taxon>
        <taxon>Actinomycetota</taxon>
        <taxon>Actinomycetes</taxon>
        <taxon>Streptosporangiales</taxon>
        <taxon>Thermomonosporaceae</taxon>
        <taxon>Actinoallomurus</taxon>
    </lineage>
</organism>
<proteinExistence type="predicted"/>
<dbReference type="Proteomes" id="UP001500212">
    <property type="component" value="Unassembled WGS sequence"/>
</dbReference>
<protein>
    <submittedName>
        <fullName evidence="2">DUF1918 domain-containing protein</fullName>
    </submittedName>
</protein>
<evidence type="ECO:0000259" key="1">
    <source>
        <dbReference type="Pfam" id="PF08940"/>
    </source>
</evidence>
<keyword evidence="3" id="KW-1185">Reference proteome</keyword>